<dbReference type="HAMAP" id="MF_00321">
    <property type="entry name" value="GTPase_EngB"/>
    <property type="match status" value="1"/>
</dbReference>
<evidence type="ECO:0000259" key="7">
    <source>
        <dbReference type="PROSITE" id="PS51706"/>
    </source>
</evidence>
<evidence type="ECO:0000256" key="4">
    <source>
        <dbReference type="ARBA" id="ARBA00022741"/>
    </source>
</evidence>
<name>A0A1X2HHY1_SYNRA</name>
<dbReference type="STRING" id="13706.A0A1X2HHY1"/>
<keyword evidence="3" id="KW-0479">Metal-binding</keyword>
<dbReference type="NCBIfam" id="TIGR03598">
    <property type="entry name" value="GTPase_YsxC"/>
    <property type="match status" value="1"/>
</dbReference>
<dbReference type="GO" id="GO:0046872">
    <property type="term" value="F:metal ion binding"/>
    <property type="evidence" value="ECO:0007669"/>
    <property type="project" value="UniProtKB-KW"/>
</dbReference>
<dbReference type="GO" id="GO:0016787">
    <property type="term" value="F:hydrolase activity"/>
    <property type="evidence" value="ECO:0007669"/>
    <property type="project" value="UniProtKB-KW"/>
</dbReference>
<dbReference type="GO" id="GO:0005525">
    <property type="term" value="F:GTP binding"/>
    <property type="evidence" value="ECO:0007669"/>
    <property type="project" value="UniProtKB-KW"/>
</dbReference>
<dbReference type="InterPro" id="IPR027417">
    <property type="entry name" value="P-loop_NTPase"/>
</dbReference>
<evidence type="ECO:0000313" key="8">
    <source>
        <dbReference type="EMBL" id="ORY98704.1"/>
    </source>
</evidence>
<dbReference type="PANTHER" id="PTHR47560:SF1">
    <property type="entry name" value="EXPRESSED PROTEIN"/>
    <property type="match status" value="1"/>
</dbReference>
<accession>A0A1X2HHY1</accession>
<dbReference type="InterPro" id="IPR019987">
    <property type="entry name" value="GTP-bd_ribosome_bio_YsxC"/>
</dbReference>
<keyword evidence="6" id="KW-0342">GTP-binding</keyword>
<dbReference type="EMBL" id="MCGN01000003">
    <property type="protein sequence ID" value="ORY98704.1"/>
    <property type="molecule type" value="Genomic_DNA"/>
</dbReference>
<comment type="caution">
    <text evidence="8">The sequence shown here is derived from an EMBL/GenBank/DDBJ whole genome shotgun (WGS) entry which is preliminary data.</text>
</comment>
<dbReference type="InterPro" id="IPR006073">
    <property type="entry name" value="GTP-bd"/>
</dbReference>
<dbReference type="InterPro" id="IPR030393">
    <property type="entry name" value="G_ENGB_dom"/>
</dbReference>
<evidence type="ECO:0000313" key="9">
    <source>
        <dbReference type="Proteomes" id="UP000242180"/>
    </source>
</evidence>
<dbReference type="PROSITE" id="PS51706">
    <property type="entry name" value="G_ENGB"/>
    <property type="match status" value="1"/>
</dbReference>
<evidence type="ECO:0000256" key="1">
    <source>
        <dbReference type="ARBA" id="ARBA00001946"/>
    </source>
</evidence>
<keyword evidence="5" id="KW-0460">Magnesium</keyword>
<feature type="domain" description="EngB-type G" evidence="7">
    <location>
        <begin position="94"/>
        <end position="268"/>
    </location>
</feature>
<dbReference type="InterPro" id="IPR005225">
    <property type="entry name" value="Small_GTP-bd"/>
</dbReference>
<protein>
    <submittedName>
        <fullName evidence="8">P-loop containing nucleoside triphosphate hydrolase protein</fullName>
    </submittedName>
</protein>
<gene>
    <name evidence="8" type="ORF">BCR43DRAFT_488010</name>
</gene>
<proteinExistence type="inferred from homology"/>
<dbReference type="Pfam" id="PF01926">
    <property type="entry name" value="MMR_HSR1"/>
    <property type="match status" value="1"/>
</dbReference>
<organism evidence="8 9">
    <name type="scientific">Syncephalastrum racemosum</name>
    <name type="common">Filamentous fungus</name>
    <dbReference type="NCBI Taxonomy" id="13706"/>
    <lineage>
        <taxon>Eukaryota</taxon>
        <taxon>Fungi</taxon>
        <taxon>Fungi incertae sedis</taxon>
        <taxon>Mucoromycota</taxon>
        <taxon>Mucoromycotina</taxon>
        <taxon>Mucoromycetes</taxon>
        <taxon>Mucorales</taxon>
        <taxon>Syncephalastraceae</taxon>
        <taxon>Syncephalastrum</taxon>
    </lineage>
</organism>
<keyword evidence="9" id="KW-1185">Reference proteome</keyword>
<dbReference type="NCBIfam" id="TIGR00231">
    <property type="entry name" value="small_GTP"/>
    <property type="match status" value="1"/>
</dbReference>
<dbReference type="OMA" id="MLFLMGH"/>
<dbReference type="AlphaFoldDB" id="A0A1X2HHY1"/>
<dbReference type="Proteomes" id="UP000242180">
    <property type="component" value="Unassembled WGS sequence"/>
</dbReference>
<evidence type="ECO:0000256" key="3">
    <source>
        <dbReference type="ARBA" id="ARBA00022723"/>
    </source>
</evidence>
<keyword evidence="8" id="KW-0378">Hydrolase</keyword>
<sequence length="280" mass="31974">MNRFSSVLCRCTIHLPRRTFATSAATEPLSKRKQFNQISPPAGVYERLERLGFGSLRGTKRFQSVKHAVSKKKEREKRAEEPEHNYPLMSFFADLGEIAVVGRSNVGKSSLLNSLAQSTIVRTSDKPGLTQQLNFYNVTRLFYMVDMPGYGFAHAEEEDRRAWRELIEHYISHRKTLKRIYVVIDARHGLKIADKEFLTMLDSKKVKFQIVITKSDIPNLPTLAKRVVVVQQDIQAYRNAVKEILVVSSKSGAGINQMRKEMLFLMGHLDNRSADDSKSK</sequence>
<evidence type="ECO:0000256" key="6">
    <source>
        <dbReference type="ARBA" id="ARBA00023134"/>
    </source>
</evidence>
<keyword evidence="4" id="KW-0547">Nucleotide-binding</keyword>
<comment type="similarity">
    <text evidence="2">Belongs to the TRAFAC class TrmE-Era-EngA-EngB-Septin-like GTPase superfamily. EngB GTPase family.</text>
</comment>
<dbReference type="OrthoDB" id="391988at2759"/>
<reference evidence="8 9" key="1">
    <citation type="submission" date="2016-07" db="EMBL/GenBank/DDBJ databases">
        <title>Pervasive Adenine N6-methylation of Active Genes in Fungi.</title>
        <authorList>
            <consortium name="DOE Joint Genome Institute"/>
            <person name="Mondo S.J."/>
            <person name="Dannebaum R.O."/>
            <person name="Kuo R.C."/>
            <person name="Labutti K."/>
            <person name="Haridas S."/>
            <person name="Kuo A."/>
            <person name="Salamov A."/>
            <person name="Ahrendt S.R."/>
            <person name="Lipzen A."/>
            <person name="Sullivan W."/>
            <person name="Andreopoulos W.B."/>
            <person name="Clum A."/>
            <person name="Lindquist E."/>
            <person name="Daum C."/>
            <person name="Ramamoorthy G.K."/>
            <person name="Gryganskyi A."/>
            <person name="Culley D."/>
            <person name="Magnuson J.K."/>
            <person name="James T.Y."/>
            <person name="O'Malley M.A."/>
            <person name="Stajich J.E."/>
            <person name="Spatafora J.W."/>
            <person name="Visel A."/>
            <person name="Grigoriev I.V."/>
        </authorList>
    </citation>
    <scope>NUCLEOTIDE SEQUENCE [LARGE SCALE GENOMIC DNA]</scope>
    <source>
        <strain evidence="8 9">NRRL 2496</strain>
    </source>
</reference>
<comment type="cofactor">
    <cofactor evidence="1">
        <name>Mg(2+)</name>
        <dbReference type="ChEBI" id="CHEBI:18420"/>
    </cofactor>
</comment>
<evidence type="ECO:0000256" key="2">
    <source>
        <dbReference type="ARBA" id="ARBA00009638"/>
    </source>
</evidence>
<dbReference type="Gene3D" id="3.40.50.300">
    <property type="entry name" value="P-loop containing nucleotide triphosphate hydrolases"/>
    <property type="match status" value="1"/>
</dbReference>
<dbReference type="PANTHER" id="PTHR47560">
    <property type="entry name" value="EXPRESSED PROTEIN"/>
    <property type="match status" value="1"/>
</dbReference>
<dbReference type="SUPFAM" id="SSF52540">
    <property type="entry name" value="P-loop containing nucleoside triphosphate hydrolases"/>
    <property type="match status" value="1"/>
</dbReference>
<dbReference type="CDD" id="cd01876">
    <property type="entry name" value="YihA_EngB"/>
    <property type="match status" value="1"/>
</dbReference>
<dbReference type="InParanoid" id="A0A1X2HHY1"/>
<evidence type="ECO:0000256" key="5">
    <source>
        <dbReference type="ARBA" id="ARBA00022842"/>
    </source>
</evidence>